<evidence type="ECO:0000256" key="1">
    <source>
        <dbReference type="SAM" id="MobiDB-lite"/>
    </source>
</evidence>
<organism evidence="2 3">
    <name type="scientific">Platanthera guangdongensis</name>
    <dbReference type="NCBI Taxonomy" id="2320717"/>
    <lineage>
        <taxon>Eukaryota</taxon>
        <taxon>Viridiplantae</taxon>
        <taxon>Streptophyta</taxon>
        <taxon>Embryophyta</taxon>
        <taxon>Tracheophyta</taxon>
        <taxon>Spermatophyta</taxon>
        <taxon>Magnoliopsida</taxon>
        <taxon>Liliopsida</taxon>
        <taxon>Asparagales</taxon>
        <taxon>Orchidaceae</taxon>
        <taxon>Orchidoideae</taxon>
        <taxon>Orchideae</taxon>
        <taxon>Orchidinae</taxon>
        <taxon>Platanthera</taxon>
    </lineage>
</organism>
<reference evidence="2 3" key="1">
    <citation type="journal article" date="2022" name="Nat. Plants">
        <title>Genomes of leafy and leafless Platanthera orchids illuminate the evolution of mycoheterotrophy.</title>
        <authorList>
            <person name="Li M.H."/>
            <person name="Liu K.W."/>
            <person name="Li Z."/>
            <person name="Lu H.C."/>
            <person name="Ye Q.L."/>
            <person name="Zhang D."/>
            <person name="Wang J.Y."/>
            <person name="Li Y.F."/>
            <person name="Zhong Z.M."/>
            <person name="Liu X."/>
            <person name="Yu X."/>
            <person name="Liu D.K."/>
            <person name="Tu X.D."/>
            <person name="Liu B."/>
            <person name="Hao Y."/>
            <person name="Liao X.Y."/>
            <person name="Jiang Y.T."/>
            <person name="Sun W.H."/>
            <person name="Chen J."/>
            <person name="Chen Y.Q."/>
            <person name="Ai Y."/>
            <person name="Zhai J.W."/>
            <person name="Wu S.S."/>
            <person name="Zhou Z."/>
            <person name="Hsiao Y.Y."/>
            <person name="Wu W.L."/>
            <person name="Chen Y.Y."/>
            <person name="Lin Y.F."/>
            <person name="Hsu J.L."/>
            <person name="Li C.Y."/>
            <person name="Wang Z.W."/>
            <person name="Zhao X."/>
            <person name="Zhong W.Y."/>
            <person name="Ma X.K."/>
            <person name="Ma L."/>
            <person name="Huang J."/>
            <person name="Chen G.Z."/>
            <person name="Huang M.Z."/>
            <person name="Huang L."/>
            <person name="Peng D.H."/>
            <person name="Luo Y.B."/>
            <person name="Zou S.Q."/>
            <person name="Chen S.P."/>
            <person name="Lan S."/>
            <person name="Tsai W.C."/>
            <person name="Van de Peer Y."/>
            <person name="Liu Z.J."/>
        </authorList>
    </citation>
    <scope>NUCLEOTIDE SEQUENCE [LARGE SCALE GENOMIC DNA]</scope>
    <source>
        <strain evidence="2">Lor288</strain>
    </source>
</reference>
<keyword evidence="3" id="KW-1185">Reference proteome</keyword>
<proteinExistence type="predicted"/>
<feature type="compositionally biased region" description="Pro residues" evidence="1">
    <location>
        <begin position="100"/>
        <end position="109"/>
    </location>
</feature>
<accession>A0ABR2M5B2</accession>
<dbReference type="Proteomes" id="UP001412067">
    <property type="component" value="Unassembled WGS sequence"/>
</dbReference>
<protein>
    <submittedName>
        <fullName evidence="2">Uncharacterized protein</fullName>
    </submittedName>
</protein>
<dbReference type="EMBL" id="JBBWWR010000012">
    <property type="protein sequence ID" value="KAK8959141.1"/>
    <property type="molecule type" value="Genomic_DNA"/>
</dbReference>
<name>A0ABR2M5B2_9ASPA</name>
<gene>
    <name evidence="2" type="ORF">KSP40_PGU005536</name>
</gene>
<feature type="region of interest" description="Disordered" evidence="1">
    <location>
        <begin position="45"/>
        <end position="109"/>
    </location>
</feature>
<sequence>MGSRKGREGLEDVAEAVVRMPSFLPSMSAAQAVSKLHLVRRIHAGGGSKRRLQDGKTNGQPDVCSVCSRSKEKSPASPLFPASPPSRQSETPLSTHREQTPPPRQMKPK</sequence>
<evidence type="ECO:0000313" key="3">
    <source>
        <dbReference type="Proteomes" id="UP001412067"/>
    </source>
</evidence>
<comment type="caution">
    <text evidence="2">The sequence shown here is derived from an EMBL/GenBank/DDBJ whole genome shotgun (WGS) entry which is preliminary data.</text>
</comment>
<evidence type="ECO:0000313" key="2">
    <source>
        <dbReference type="EMBL" id="KAK8959141.1"/>
    </source>
</evidence>